<dbReference type="AlphaFoldDB" id="A0AAV8UR89"/>
<dbReference type="PANTHER" id="PTHR41752">
    <property type="entry name" value="PROFILIN"/>
    <property type="match status" value="1"/>
</dbReference>
<keyword evidence="2" id="KW-1185">Reference proteome</keyword>
<dbReference type="SUPFAM" id="SSF55770">
    <property type="entry name" value="Profilin (actin-binding protein)"/>
    <property type="match status" value="1"/>
</dbReference>
<dbReference type="EMBL" id="JAMWBK010000007">
    <property type="protein sequence ID" value="KAJ8903657.1"/>
    <property type="molecule type" value="Genomic_DNA"/>
</dbReference>
<protein>
    <submittedName>
        <fullName evidence="1">Uncharacterized protein</fullName>
    </submittedName>
</protein>
<dbReference type="InterPro" id="IPR036140">
    <property type="entry name" value="PFN_sf"/>
</dbReference>
<gene>
    <name evidence="1" type="ORF">NDN08_004759</name>
</gene>
<reference evidence="1 2" key="1">
    <citation type="journal article" date="2023" name="Nat. Commun.">
        <title>Origin of minicircular mitochondrial genomes in red algae.</title>
        <authorList>
            <person name="Lee Y."/>
            <person name="Cho C.H."/>
            <person name="Lee Y.M."/>
            <person name="Park S.I."/>
            <person name="Yang J.H."/>
            <person name="West J.A."/>
            <person name="Bhattacharya D."/>
            <person name="Yoon H.S."/>
        </authorList>
    </citation>
    <scope>NUCLEOTIDE SEQUENCE [LARGE SCALE GENOMIC DNA]</scope>
    <source>
        <strain evidence="1 2">CCMP1338</strain>
        <tissue evidence="1">Whole cell</tissue>
    </source>
</reference>
<evidence type="ECO:0000313" key="1">
    <source>
        <dbReference type="EMBL" id="KAJ8903657.1"/>
    </source>
</evidence>
<evidence type="ECO:0000313" key="2">
    <source>
        <dbReference type="Proteomes" id="UP001157974"/>
    </source>
</evidence>
<dbReference type="Proteomes" id="UP001157974">
    <property type="component" value="Unassembled WGS sequence"/>
</dbReference>
<proteinExistence type="predicted"/>
<name>A0AAV8UR89_9RHOD</name>
<organism evidence="1 2">
    <name type="scientific">Rhodosorus marinus</name>
    <dbReference type="NCBI Taxonomy" id="101924"/>
    <lineage>
        <taxon>Eukaryota</taxon>
        <taxon>Rhodophyta</taxon>
        <taxon>Stylonematophyceae</taxon>
        <taxon>Stylonematales</taxon>
        <taxon>Stylonemataceae</taxon>
        <taxon>Rhodosorus</taxon>
    </lineage>
</organism>
<accession>A0AAV8UR89</accession>
<dbReference type="PANTHER" id="PTHR41752:SF1">
    <property type="entry name" value="PROFILIN"/>
    <property type="match status" value="1"/>
</dbReference>
<comment type="caution">
    <text evidence="1">The sequence shown here is derived from an EMBL/GenBank/DDBJ whole genome shotgun (WGS) entry which is preliminary data.</text>
</comment>
<sequence length="131" mass="14456">MGGKDPKLEKKLIAAASDWKRAVVFTEERVLASNWEVQISDLKSFCTAFDDRDATIAAGFDLQAEHFDVNRWHDDYSPMLANGRRGDALSGEGIALAKMGSTFVLVTFAYPVVSALAMSQLKDFCRKECSS</sequence>